<dbReference type="InterPro" id="IPR045053">
    <property type="entry name" value="MAN-like"/>
</dbReference>
<proteinExistence type="predicted"/>
<comment type="subcellular location">
    <subcellularLocation>
        <location evidence="2">Secreted</location>
    </subcellularLocation>
</comment>
<keyword evidence="12" id="KW-1185">Reference proteome</keyword>
<evidence type="ECO:0000259" key="10">
    <source>
        <dbReference type="PROSITE" id="PS51175"/>
    </source>
</evidence>
<reference evidence="12" key="1">
    <citation type="journal article" date="2019" name="Int. J. Syst. Evol. Microbiol.">
        <title>The Global Catalogue of Microorganisms (GCM) 10K type strain sequencing project: providing services to taxonomists for standard genome sequencing and annotation.</title>
        <authorList>
            <consortium name="The Broad Institute Genomics Platform"/>
            <consortium name="The Broad Institute Genome Sequencing Center for Infectious Disease"/>
            <person name="Wu L."/>
            <person name="Ma J."/>
        </authorList>
    </citation>
    <scope>NUCLEOTIDE SEQUENCE [LARGE SCALE GENOMIC DNA]</scope>
    <source>
        <strain evidence="12">KCTC 52141</strain>
    </source>
</reference>
<dbReference type="EMBL" id="JBHRTL010000031">
    <property type="protein sequence ID" value="MFC3156716.1"/>
    <property type="molecule type" value="Genomic_DNA"/>
</dbReference>
<evidence type="ECO:0000256" key="7">
    <source>
        <dbReference type="ARBA" id="ARBA00023295"/>
    </source>
</evidence>
<protein>
    <recommendedName>
        <fullName evidence="3">mannan endo-1,4-beta-mannosidase</fullName>
        <ecNumber evidence="3">3.2.1.78</ecNumber>
    </recommendedName>
</protein>
<evidence type="ECO:0000256" key="5">
    <source>
        <dbReference type="ARBA" id="ARBA00022729"/>
    </source>
</evidence>
<dbReference type="Pfam" id="PF13004">
    <property type="entry name" value="BACON"/>
    <property type="match status" value="1"/>
</dbReference>
<evidence type="ECO:0000256" key="4">
    <source>
        <dbReference type="ARBA" id="ARBA00022525"/>
    </source>
</evidence>
<dbReference type="Gene3D" id="2.60.40.10">
    <property type="entry name" value="Immunoglobulins"/>
    <property type="match status" value="4"/>
</dbReference>
<dbReference type="CDD" id="cd00063">
    <property type="entry name" value="FN3"/>
    <property type="match status" value="1"/>
</dbReference>
<evidence type="ECO:0000256" key="3">
    <source>
        <dbReference type="ARBA" id="ARBA00012706"/>
    </source>
</evidence>
<dbReference type="SUPFAM" id="SSF49265">
    <property type="entry name" value="Fibronectin type III"/>
    <property type="match status" value="1"/>
</dbReference>
<dbReference type="Gene3D" id="2.60.120.260">
    <property type="entry name" value="Galactose-binding domain-like"/>
    <property type="match status" value="3"/>
</dbReference>
<dbReference type="InterPro" id="IPR024361">
    <property type="entry name" value="BACON"/>
</dbReference>
<dbReference type="Pfam" id="PF26410">
    <property type="entry name" value="GH5_mannosidase"/>
    <property type="match status" value="1"/>
</dbReference>
<feature type="domain" description="CBM6" evidence="10">
    <location>
        <begin position="492"/>
        <end position="611"/>
    </location>
</feature>
<comment type="caution">
    <text evidence="11">The sequence shown here is derived from an EMBL/GenBank/DDBJ whole genome shotgun (WGS) entry which is preliminary data.</text>
</comment>
<dbReference type="SUPFAM" id="SSF51445">
    <property type="entry name" value="(Trans)glycosidases"/>
    <property type="match status" value="1"/>
</dbReference>
<comment type="catalytic activity">
    <reaction evidence="1">
        <text>Random hydrolysis of (1-&gt;4)-beta-D-mannosidic linkages in mannans, galactomannans and glucomannans.</text>
        <dbReference type="EC" id="3.2.1.78"/>
    </reaction>
</comment>
<dbReference type="PANTHER" id="PTHR31451">
    <property type="match status" value="1"/>
</dbReference>
<dbReference type="EC" id="3.2.1.78" evidence="3"/>
<dbReference type="CDD" id="cd14948">
    <property type="entry name" value="BACON"/>
    <property type="match status" value="1"/>
</dbReference>
<keyword evidence="5 8" id="KW-0732">Signal</keyword>
<dbReference type="PROSITE" id="PS50022">
    <property type="entry name" value="FA58C_3"/>
    <property type="match status" value="1"/>
</dbReference>
<accession>A0ABV7HZI2</accession>
<dbReference type="SUPFAM" id="SSF49785">
    <property type="entry name" value="Galactose-binding domain-like"/>
    <property type="match status" value="3"/>
</dbReference>
<dbReference type="InterPro" id="IPR000421">
    <property type="entry name" value="FA58C"/>
</dbReference>
<keyword evidence="4" id="KW-0964">Secreted</keyword>
<dbReference type="Pfam" id="PF00754">
    <property type="entry name" value="F5_F8_type_C"/>
    <property type="match status" value="1"/>
</dbReference>
<evidence type="ECO:0000256" key="8">
    <source>
        <dbReference type="SAM" id="SignalP"/>
    </source>
</evidence>
<dbReference type="Pfam" id="PF16990">
    <property type="entry name" value="CBM_35"/>
    <property type="match status" value="2"/>
</dbReference>
<dbReference type="RefSeq" id="WP_382418072.1">
    <property type="nucleotide sequence ID" value="NZ_AP031500.1"/>
</dbReference>
<evidence type="ECO:0000256" key="2">
    <source>
        <dbReference type="ARBA" id="ARBA00004613"/>
    </source>
</evidence>
<dbReference type="InterPro" id="IPR008979">
    <property type="entry name" value="Galactose-bd-like_sf"/>
</dbReference>
<organism evidence="11 12">
    <name type="scientific">Gilvimarinus japonicus</name>
    <dbReference type="NCBI Taxonomy" id="1796469"/>
    <lineage>
        <taxon>Bacteria</taxon>
        <taxon>Pseudomonadati</taxon>
        <taxon>Pseudomonadota</taxon>
        <taxon>Gammaproteobacteria</taxon>
        <taxon>Cellvibrionales</taxon>
        <taxon>Cellvibrionaceae</taxon>
        <taxon>Gilvimarinus</taxon>
    </lineage>
</organism>
<keyword evidence="6" id="KW-0378">Hydrolase</keyword>
<feature type="chain" id="PRO_5046673910" description="mannan endo-1,4-beta-mannosidase" evidence="8">
    <location>
        <begin position="21"/>
        <end position="1150"/>
    </location>
</feature>
<keyword evidence="7" id="KW-0326">Glycosidase</keyword>
<dbReference type="InterPro" id="IPR005084">
    <property type="entry name" value="CBM6"/>
</dbReference>
<sequence>MKVKLSVAVITMAVSGMALGQSSSFVERDGATLTLDGQEFRFAGIHAPELHRIEDDARGPCAQDPRGWGQYFKWPTADEQENWIKSIVRTGQKATRIYTLSVQQSYDSVCGRETHILAPLSPGGMPRLNETAMVHYDRMLALANEHGLKIIAPFIDHWEWWGGRQQLAAFYGESADDFYDTSSQTYAAYKSIIEQVLTRVNTISGVAYRDEPAILAWETGNELRGTTEPFLTETVAHIESLDHNHLIQDGTYTRVNDYALNNTDVDIISNHYYTNVGNNNPAQVALDLSAIDGQKVYVVGEFGLRPAAELNDIMQAVVHTDHEGAKAAGGLVWGLRGHRHDGGFYWHQEYTGHYSYHYPGFPDGDANEEQSVVDLVRNAQAQMNGHASAQPLPVPEAPKLRPIVSTARINWLGAPVGRFYRIERANSAQGPWQTVASNISDGKNRYDPAVDSLFSDDSASAGETYYYRVFASNESGESGASNIVVASAPEWTVFEAEAAALSGGTFVDTQDSGFNGSGYVTGLTNDGGAIEWHINAQAAGQYSARLRYAADSNKQHSVLVNGQGRAIEFPGTGDYQSWAEVNVMLDLVAGTNTIRLESGWGYTHIDTLSVANIEGNTHPPVNNAPTLTFAAVQTDGLNAELEAQVTDDNLPQPGNLTLQWEQVSGPGVLTFSSEHSAQTQASASVAGVYDAKLTANDGELSVSDSVSFMLSQQPINQAPQVDIVSGADLFVGEPINLTALVSDDGLPGNGLNLQWRIVSGAGASLSGANQSEATLVVSEPGTVVVELSVDDSELTTTSMVTLQIAELACDDCSQNLAAGALVTASSSDGYSGGAGAAVDGNLQTRWSSEWSDDQWLMLDLLQRSAIEKVVIHWEAAHGQDYEIQSSEDGANWTRAALVTDSDGGSDEVLLSQSARYLRVLGLSRATQWGYSIWELEVWGAPALDDAPELMLETSELDAPAQLWSASVMLYSDSDWVASSLPDWLSITPQSGTGDTVLTLSGPANAGASRVGEVTFVAGSLARSLMLTQAGQLLPAEDGIEAESVALTGVTVLSDTDASGETYVQMAGQGSLRWSITEPEAVSKVLTIRYRLPYSSKQQTILVNGEPQSVSFAGVIGQWQSLEMPVSLNAGSNQLEISADWGWMDFDRIDW</sequence>
<dbReference type="InterPro" id="IPR013783">
    <property type="entry name" value="Ig-like_fold"/>
</dbReference>
<feature type="signal peptide" evidence="8">
    <location>
        <begin position="1"/>
        <end position="20"/>
    </location>
</feature>
<evidence type="ECO:0000313" key="11">
    <source>
        <dbReference type="EMBL" id="MFC3156716.1"/>
    </source>
</evidence>
<name>A0ABV7HZI2_9GAMM</name>
<dbReference type="InterPro" id="IPR036116">
    <property type="entry name" value="FN3_sf"/>
</dbReference>
<dbReference type="Proteomes" id="UP001595548">
    <property type="component" value="Unassembled WGS sequence"/>
</dbReference>
<dbReference type="PANTHER" id="PTHR31451:SF39">
    <property type="entry name" value="MANNAN ENDO-1,4-BETA-MANNOSIDASE 1"/>
    <property type="match status" value="1"/>
</dbReference>
<dbReference type="PROSITE" id="PS51175">
    <property type="entry name" value="CBM6"/>
    <property type="match status" value="1"/>
</dbReference>
<evidence type="ECO:0000259" key="9">
    <source>
        <dbReference type="PROSITE" id="PS50022"/>
    </source>
</evidence>
<dbReference type="Gene3D" id="3.20.20.80">
    <property type="entry name" value="Glycosidases"/>
    <property type="match status" value="1"/>
</dbReference>
<evidence type="ECO:0000313" key="12">
    <source>
        <dbReference type="Proteomes" id="UP001595548"/>
    </source>
</evidence>
<feature type="domain" description="F5/8 type C" evidence="9">
    <location>
        <begin position="809"/>
        <end position="940"/>
    </location>
</feature>
<evidence type="ECO:0000256" key="6">
    <source>
        <dbReference type="ARBA" id="ARBA00022801"/>
    </source>
</evidence>
<dbReference type="InterPro" id="IPR017853">
    <property type="entry name" value="GH"/>
</dbReference>
<dbReference type="InterPro" id="IPR001547">
    <property type="entry name" value="Glyco_hydro_5"/>
</dbReference>
<evidence type="ECO:0000256" key="1">
    <source>
        <dbReference type="ARBA" id="ARBA00001678"/>
    </source>
</evidence>
<gene>
    <name evidence="11" type="ORF">ACFOEB_16005</name>
</gene>
<dbReference type="InterPro" id="IPR003961">
    <property type="entry name" value="FN3_dom"/>
</dbReference>